<accession>A0AAV8XAW0</accession>
<dbReference type="EMBL" id="JAPWTK010000811">
    <property type="protein sequence ID" value="KAJ8935933.1"/>
    <property type="molecule type" value="Genomic_DNA"/>
</dbReference>
<protein>
    <recommendedName>
        <fullName evidence="3">DNA-directed RNA polymerase</fullName>
    </recommendedName>
</protein>
<evidence type="ECO:0000313" key="2">
    <source>
        <dbReference type="Proteomes" id="UP001162162"/>
    </source>
</evidence>
<dbReference type="Proteomes" id="UP001162162">
    <property type="component" value="Unassembled WGS sequence"/>
</dbReference>
<evidence type="ECO:0008006" key="3">
    <source>
        <dbReference type="Google" id="ProtNLM"/>
    </source>
</evidence>
<organism evidence="1 2">
    <name type="scientific">Aromia moschata</name>
    <dbReference type="NCBI Taxonomy" id="1265417"/>
    <lineage>
        <taxon>Eukaryota</taxon>
        <taxon>Metazoa</taxon>
        <taxon>Ecdysozoa</taxon>
        <taxon>Arthropoda</taxon>
        <taxon>Hexapoda</taxon>
        <taxon>Insecta</taxon>
        <taxon>Pterygota</taxon>
        <taxon>Neoptera</taxon>
        <taxon>Endopterygota</taxon>
        <taxon>Coleoptera</taxon>
        <taxon>Polyphaga</taxon>
        <taxon>Cucujiformia</taxon>
        <taxon>Chrysomeloidea</taxon>
        <taxon>Cerambycidae</taxon>
        <taxon>Cerambycinae</taxon>
        <taxon>Callichromatini</taxon>
        <taxon>Aromia</taxon>
    </lineage>
</organism>
<evidence type="ECO:0000313" key="1">
    <source>
        <dbReference type="EMBL" id="KAJ8935933.1"/>
    </source>
</evidence>
<dbReference type="AlphaFoldDB" id="A0AAV8XAW0"/>
<reference evidence="1" key="1">
    <citation type="journal article" date="2023" name="Insect Mol. Biol.">
        <title>Genome sequencing provides insights into the evolution of gene families encoding plant cell wall-degrading enzymes in longhorned beetles.</title>
        <authorList>
            <person name="Shin N.R."/>
            <person name="Okamura Y."/>
            <person name="Kirsch R."/>
            <person name="Pauchet Y."/>
        </authorList>
    </citation>
    <scope>NUCLEOTIDE SEQUENCE</scope>
    <source>
        <strain evidence="1">AMC_N1</strain>
    </source>
</reference>
<name>A0AAV8XAW0_9CUCU</name>
<proteinExistence type="predicted"/>
<comment type="caution">
    <text evidence="1">The sequence shown here is derived from an EMBL/GenBank/DDBJ whole genome shotgun (WGS) entry which is preliminary data.</text>
</comment>
<keyword evidence="2" id="KW-1185">Reference proteome</keyword>
<gene>
    <name evidence="1" type="ORF">NQ318_008709</name>
</gene>
<sequence length="63" mass="7124">MDSLVLRILIAENPMTRVYEYSRNSPDIILSLPPTNKLDKDETCARCKQSNVAACDAIFHGER</sequence>